<gene>
    <name evidence="2" type="ORF">DEP91_03585</name>
</gene>
<dbReference type="EMBL" id="DOYJ01000106">
    <property type="protein sequence ID" value="HCB75241.1"/>
    <property type="molecule type" value="Genomic_DNA"/>
</dbReference>
<comment type="caution">
    <text evidence="2">The sequence shown here is derived from an EMBL/GenBank/DDBJ whole genome shotgun (WGS) entry which is preliminary data.</text>
</comment>
<name>A0A3D0W934_9SPHN</name>
<sequence length="65" mass="7338">MMQHRRARTTRDGYDRVGPFHPFVAWAGVALFDLSLIAFVVLTMLVGADWTEDLMFPGGPELLPF</sequence>
<feature type="transmembrane region" description="Helical" evidence="1">
    <location>
        <begin position="20"/>
        <end position="46"/>
    </location>
</feature>
<evidence type="ECO:0000313" key="2">
    <source>
        <dbReference type="EMBL" id="HCB75241.1"/>
    </source>
</evidence>
<accession>A0A3D0W934</accession>
<dbReference type="Proteomes" id="UP000262699">
    <property type="component" value="Unassembled WGS sequence"/>
</dbReference>
<keyword evidence="1" id="KW-0472">Membrane</keyword>
<evidence type="ECO:0000256" key="1">
    <source>
        <dbReference type="SAM" id="Phobius"/>
    </source>
</evidence>
<protein>
    <submittedName>
        <fullName evidence="2">Uncharacterized protein</fullName>
    </submittedName>
</protein>
<proteinExistence type="predicted"/>
<keyword evidence="1" id="KW-0812">Transmembrane</keyword>
<dbReference type="AlphaFoldDB" id="A0A3D0W934"/>
<organism evidence="2 3">
    <name type="scientific">Sphingomonas bacterium</name>
    <dbReference type="NCBI Taxonomy" id="1895847"/>
    <lineage>
        <taxon>Bacteria</taxon>
        <taxon>Pseudomonadati</taxon>
        <taxon>Pseudomonadota</taxon>
        <taxon>Alphaproteobacteria</taxon>
        <taxon>Sphingomonadales</taxon>
        <taxon>Sphingomonadaceae</taxon>
        <taxon>Sphingomonas</taxon>
    </lineage>
</organism>
<keyword evidence="1" id="KW-1133">Transmembrane helix</keyword>
<reference evidence="2 3" key="1">
    <citation type="journal article" date="2018" name="Nat. Biotechnol.">
        <title>A standardized bacterial taxonomy based on genome phylogeny substantially revises the tree of life.</title>
        <authorList>
            <person name="Parks D.H."/>
            <person name="Chuvochina M."/>
            <person name="Waite D.W."/>
            <person name="Rinke C."/>
            <person name="Skarshewski A."/>
            <person name="Chaumeil P.A."/>
            <person name="Hugenholtz P."/>
        </authorList>
    </citation>
    <scope>NUCLEOTIDE SEQUENCE [LARGE SCALE GENOMIC DNA]</scope>
    <source>
        <strain evidence="2">UBA9015</strain>
    </source>
</reference>
<evidence type="ECO:0000313" key="3">
    <source>
        <dbReference type="Proteomes" id="UP000262699"/>
    </source>
</evidence>